<comment type="caution">
    <text evidence="2">The sequence shown here is derived from an EMBL/GenBank/DDBJ whole genome shotgun (WGS) entry which is preliminary data.</text>
</comment>
<dbReference type="InterPro" id="IPR013120">
    <property type="entry name" value="FAR_NAD-bd"/>
</dbReference>
<evidence type="ECO:0000313" key="3">
    <source>
        <dbReference type="Proteomes" id="UP000318416"/>
    </source>
</evidence>
<dbReference type="Proteomes" id="UP000318416">
    <property type="component" value="Unassembled WGS sequence"/>
</dbReference>
<dbReference type="OrthoDB" id="5241256at2"/>
<dbReference type="Pfam" id="PF07993">
    <property type="entry name" value="NAD_binding_4"/>
    <property type="match status" value="1"/>
</dbReference>
<proteinExistence type="predicted"/>
<organism evidence="2 3">
    <name type="scientific">Kitasatospora atroaurantiaca</name>
    <dbReference type="NCBI Taxonomy" id="285545"/>
    <lineage>
        <taxon>Bacteria</taxon>
        <taxon>Bacillati</taxon>
        <taxon>Actinomycetota</taxon>
        <taxon>Actinomycetes</taxon>
        <taxon>Kitasatosporales</taxon>
        <taxon>Streptomycetaceae</taxon>
        <taxon>Kitasatospora</taxon>
    </lineage>
</organism>
<sequence>MPKPTSLVLGATGFIGRWLVLELLTQGHPVAAGVRGGAERDGELRGWLRDHGAEDGALTTVAVDIARPGLGLAPEDEERLGAVRDVFNLAALYRFGLSREEARAANVDGAANAVRWAATRPGLRRLVHLSGYRVGGHEAPLPPERADRLYRTLGAYEASKVEGDTVVRVLAPELGVPLTVVSPSTVIGHSVTGEAGQYIGLAPMVEQLWSGRLPALAGSRRTFVPVVAIDHLARLLAAAPVHDEGAVRHHVVLDPATPELPMLIALLAQHLKVRAPRLILPVGLVRRLPRALTGVEPETLSFLSEDRYDTSSADRLAAAAGLRHPPVDELLRRWADRLVVEGFGSATGR</sequence>
<dbReference type="PANTHER" id="PTHR43245">
    <property type="entry name" value="BIFUNCTIONAL POLYMYXIN RESISTANCE PROTEIN ARNA"/>
    <property type="match status" value="1"/>
</dbReference>
<evidence type="ECO:0000313" key="2">
    <source>
        <dbReference type="EMBL" id="TWE15738.1"/>
    </source>
</evidence>
<dbReference type="InterPro" id="IPR050177">
    <property type="entry name" value="Lipid_A_modif_metabolic_enz"/>
</dbReference>
<feature type="domain" description="Thioester reductase (TE)" evidence="1">
    <location>
        <begin position="10"/>
        <end position="234"/>
    </location>
</feature>
<dbReference type="Gene3D" id="3.40.50.720">
    <property type="entry name" value="NAD(P)-binding Rossmann-like Domain"/>
    <property type="match status" value="1"/>
</dbReference>
<dbReference type="InterPro" id="IPR036291">
    <property type="entry name" value="NAD(P)-bd_dom_sf"/>
</dbReference>
<reference evidence="2 3" key="1">
    <citation type="submission" date="2019-06" db="EMBL/GenBank/DDBJ databases">
        <title>Sequencing the genomes of 1000 actinobacteria strains.</title>
        <authorList>
            <person name="Klenk H.-P."/>
        </authorList>
    </citation>
    <scope>NUCLEOTIDE SEQUENCE [LARGE SCALE GENOMIC DNA]</scope>
    <source>
        <strain evidence="2 3">DSM 41649</strain>
    </source>
</reference>
<accession>A0A561EJF0</accession>
<keyword evidence="3" id="KW-1185">Reference proteome</keyword>
<protein>
    <submittedName>
        <fullName evidence="2">Nucleoside-diphosphate-sugar epimerase</fullName>
    </submittedName>
</protein>
<dbReference type="RefSeq" id="WP_145787423.1">
    <property type="nucleotide sequence ID" value="NZ_BAAABR010000004.1"/>
</dbReference>
<dbReference type="PANTHER" id="PTHR43245:SF55">
    <property type="entry name" value="NAD(P)-BINDING DOMAIN-CONTAINING PROTEIN"/>
    <property type="match status" value="1"/>
</dbReference>
<dbReference type="EMBL" id="VIVR01000001">
    <property type="protein sequence ID" value="TWE15738.1"/>
    <property type="molecule type" value="Genomic_DNA"/>
</dbReference>
<evidence type="ECO:0000259" key="1">
    <source>
        <dbReference type="Pfam" id="PF07993"/>
    </source>
</evidence>
<dbReference type="SUPFAM" id="SSF51735">
    <property type="entry name" value="NAD(P)-binding Rossmann-fold domains"/>
    <property type="match status" value="1"/>
</dbReference>
<gene>
    <name evidence="2" type="ORF">FB465_0668</name>
</gene>
<name>A0A561EJF0_9ACTN</name>
<dbReference type="AlphaFoldDB" id="A0A561EJF0"/>